<name>A0A1I7XN48_HETBA</name>
<protein>
    <submittedName>
        <fullName evidence="3">Uncharacterized protein</fullName>
    </submittedName>
</protein>
<accession>A0A1I7XN48</accession>
<reference evidence="3" key="1">
    <citation type="submission" date="2016-11" db="UniProtKB">
        <authorList>
            <consortium name="WormBaseParasite"/>
        </authorList>
    </citation>
    <scope>IDENTIFICATION</scope>
</reference>
<dbReference type="AlphaFoldDB" id="A0A1I7XN48"/>
<evidence type="ECO:0000313" key="2">
    <source>
        <dbReference type="Proteomes" id="UP000095283"/>
    </source>
</evidence>
<evidence type="ECO:0000313" key="3">
    <source>
        <dbReference type="WBParaSite" id="Hba_19159"/>
    </source>
</evidence>
<sequence length="221" mass="25601">MPLFATSMKLLKMIYQPFSVLILMVFIFSITEQQKPFQRRLNRYIFNENGDQLASWNAGRRKPRLSNLSETKEIISDVSSRETKPMNNYGSILSGSMSKDLVKQISDYLYTLLKSPDVPRSSVSTNKRRTTKQYHHTNTVEEFSSEEDYETEHSIKDEQITKEPGIFQSVPVKKSPLRVIRNRALGVSRSIMISEESRLKDDPISKKRLYNGRSKRVEGRS</sequence>
<dbReference type="WBParaSite" id="Hba_19159">
    <property type="protein sequence ID" value="Hba_19159"/>
    <property type="gene ID" value="Hba_19159"/>
</dbReference>
<feature type="region of interest" description="Disordered" evidence="1">
    <location>
        <begin position="118"/>
        <end position="161"/>
    </location>
</feature>
<organism evidence="2 3">
    <name type="scientific">Heterorhabditis bacteriophora</name>
    <name type="common">Entomopathogenic nematode worm</name>
    <dbReference type="NCBI Taxonomy" id="37862"/>
    <lineage>
        <taxon>Eukaryota</taxon>
        <taxon>Metazoa</taxon>
        <taxon>Ecdysozoa</taxon>
        <taxon>Nematoda</taxon>
        <taxon>Chromadorea</taxon>
        <taxon>Rhabditida</taxon>
        <taxon>Rhabditina</taxon>
        <taxon>Rhabditomorpha</taxon>
        <taxon>Strongyloidea</taxon>
        <taxon>Heterorhabditidae</taxon>
        <taxon>Heterorhabditis</taxon>
    </lineage>
</organism>
<feature type="compositionally biased region" description="Basic residues" evidence="1">
    <location>
        <begin position="126"/>
        <end position="135"/>
    </location>
</feature>
<evidence type="ECO:0000256" key="1">
    <source>
        <dbReference type="SAM" id="MobiDB-lite"/>
    </source>
</evidence>
<keyword evidence="2" id="KW-1185">Reference proteome</keyword>
<feature type="compositionally biased region" description="Basic and acidic residues" evidence="1">
    <location>
        <begin position="151"/>
        <end position="161"/>
    </location>
</feature>
<proteinExistence type="predicted"/>
<dbReference type="Proteomes" id="UP000095283">
    <property type="component" value="Unplaced"/>
</dbReference>